<dbReference type="PROSITE" id="PS51379">
    <property type="entry name" value="4FE4S_FER_2"/>
    <property type="match status" value="1"/>
</dbReference>
<dbReference type="Pfam" id="PF00732">
    <property type="entry name" value="GMC_oxred_N"/>
    <property type="match status" value="1"/>
</dbReference>
<accession>A0A6A9UU67</accession>
<dbReference type="EMBL" id="WPCU01000006">
    <property type="protein sequence ID" value="MVA76363.1"/>
    <property type="molecule type" value="Genomic_DNA"/>
</dbReference>
<dbReference type="Gene3D" id="3.50.50.60">
    <property type="entry name" value="FAD/NAD(P)-binding domain"/>
    <property type="match status" value="2"/>
</dbReference>
<evidence type="ECO:0000259" key="6">
    <source>
        <dbReference type="PROSITE" id="PS51379"/>
    </source>
</evidence>
<sequence length="681" mass="71684">MSTSSQAAALPTPAVLRLAVDRIIPADEWPGGWDGGVGQYLQAPNPDLSWAAPRLASLTDRLESCGFADLDAAGQDAVLARLEEDLDAAAELAALRRVCWEGYYAARPGADPAGLAMIDFRAVPAGVEPVDPEPLPSVSPSAVARHYDAVVVGSGPGGGAVARRLTAAGKHVLVVERAPGAPNSALRGDHLHGKRNAVYAPSAGPGPGHPRVLESERGQLLVDGDGDAGAYGLNAMLVGGGTRLWQGMSWRFMPEDFAMVTTYGNPEGASLADWPVDYDEMEPYYAEAERELGVAGETGALTTRTRRTSGYPMPAMGTEPARELLAEGARRLGWGWGPIPLSLNSVPHDGRPACVRCPQCVGHACPVDAKNGSHNTLLPRALRTGRCDLLTDAEVVQVLDGRQAAGVRLVAGARAGTPVELEVSASVVVVSAGAVETPRLLLASGLGNDELGRHLHDHRFVTVLGTVDTPVKDFRGPGHSVATRDHEHARTIPWGGGVIVDLMGILPLTMASDPPVPGVPRWGAEHKRWMREGRRHVFGVFGMGQEIPLPTSRVTLAPVRDRWGRPGARLRKDTHPASLEVEQGMADVGARWLEASGVHGVARRRGAATASAAGEHSSGTARMGTDPRTSATGPDGRLHGTRRVHVADASLHPTNGSVNPALTVLANCLRVADRLLADWPG</sequence>
<dbReference type="RefSeq" id="WP_156609936.1">
    <property type="nucleotide sequence ID" value="NZ_WPCU01000006.1"/>
</dbReference>
<protein>
    <recommendedName>
        <fullName evidence="6">4Fe-4S ferredoxin-type domain-containing protein</fullName>
    </recommendedName>
</protein>
<comment type="caution">
    <text evidence="7">The sequence shown here is derived from an EMBL/GenBank/DDBJ whole genome shotgun (WGS) entry which is preliminary data.</text>
</comment>
<dbReference type="InterPro" id="IPR007867">
    <property type="entry name" value="GMC_OxRtase_C"/>
</dbReference>
<dbReference type="Proteomes" id="UP000435304">
    <property type="component" value="Unassembled WGS sequence"/>
</dbReference>
<dbReference type="PANTHER" id="PTHR46056">
    <property type="entry name" value="LONG-CHAIN-ALCOHOL OXIDASE"/>
    <property type="match status" value="1"/>
</dbReference>
<dbReference type="Pfam" id="PF05199">
    <property type="entry name" value="GMC_oxred_C"/>
    <property type="match status" value="1"/>
</dbReference>
<evidence type="ECO:0000313" key="7">
    <source>
        <dbReference type="EMBL" id="MVA76363.1"/>
    </source>
</evidence>
<organism evidence="7 8">
    <name type="scientific">Auraticoccus cholistanensis</name>
    <dbReference type="NCBI Taxonomy" id="2656650"/>
    <lineage>
        <taxon>Bacteria</taxon>
        <taxon>Bacillati</taxon>
        <taxon>Actinomycetota</taxon>
        <taxon>Actinomycetes</taxon>
        <taxon>Propionibacteriales</taxon>
        <taxon>Propionibacteriaceae</taxon>
        <taxon>Auraticoccus</taxon>
    </lineage>
</organism>
<evidence type="ECO:0000256" key="5">
    <source>
        <dbReference type="SAM" id="MobiDB-lite"/>
    </source>
</evidence>
<keyword evidence="3" id="KW-0274">FAD</keyword>
<feature type="compositionally biased region" description="Low complexity" evidence="5">
    <location>
        <begin position="607"/>
        <end position="621"/>
    </location>
</feature>
<dbReference type="PROSITE" id="PS00624">
    <property type="entry name" value="GMC_OXRED_2"/>
    <property type="match status" value="1"/>
</dbReference>
<dbReference type="GO" id="GO:0050660">
    <property type="term" value="F:flavin adenine dinucleotide binding"/>
    <property type="evidence" value="ECO:0007669"/>
    <property type="project" value="InterPro"/>
</dbReference>
<evidence type="ECO:0000313" key="8">
    <source>
        <dbReference type="Proteomes" id="UP000435304"/>
    </source>
</evidence>
<dbReference type="AlphaFoldDB" id="A0A6A9UU67"/>
<evidence type="ECO:0000256" key="3">
    <source>
        <dbReference type="ARBA" id="ARBA00022827"/>
    </source>
</evidence>
<name>A0A6A9UU67_9ACTN</name>
<dbReference type="GO" id="GO:0016614">
    <property type="term" value="F:oxidoreductase activity, acting on CH-OH group of donors"/>
    <property type="evidence" value="ECO:0007669"/>
    <property type="project" value="InterPro"/>
</dbReference>
<dbReference type="PANTHER" id="PTHR46056:SF12">
    <property type="entry name" value="LONG-CHAIN-ALCOHOL OXIDASE"/>
    <property type="match status" value="1"/>
</dbReference>
<evidence type="ECO:0000256" key="2">
    <source>
        <dbReference type="ARBA" id="ARBA00022630"/>
    </source>
</evidence>
<dbReference type="SUPFAM" id="SSF51905">
    <property type="entry name" value="FAD/NAD(P)-binding domain"/>
    <property type="match status" value="1"/>
</dbReference>
<reference evidence="7 8" key="1">
    <citation type="submission" date="2019-12" db="EMBL/GenBank/DDBJ databases">
        <title>Auraticoccus cholistani sp. nov., an actinomycete isolated from soil of Cholistan desert.</title>
        <authorList>
            <person name="Cheema M.T."/>
        </authorList>
    </citation>
    <scope>NUCLEOTIDE SEQUENCE [LARGE SCALE GENOMIC DNA]</scope>
    <source>
        <strain evidence="7 8">F435</strain>
    </source>
</reference>
<dbReference type="InterPro" id="IPR036188">
    <property type="entry name" value="FAD/NAD-bd_sf"/>
</dbReference>
<evidence type="ECO:0000256" key="1">
    <source>
        <dbReference type="ARBA" id="ARBA00010790"/>
    </source>
</evidence>
<dbReference type="InterPro" id="IPR017896">
    <property type="entry name" value="4Fe4S_Fe-S-bd"/>
</dbReference>
<dbReference type="InterPro" id="IPR000172">
    <property type="entry name" value="GMC_OxRdtase_N"/>
</dbReference>
<evidence type="ECO:0000256" key="4">
    <source>
        <dbReference type="ARBA" id="ARBA00023002"/>
    </source>
</evidence>
<comment type="similarity">
    <text evidence="1">Belongs to the GMC oxidoreductase family.</text>
</comment>
<keyword evidence="8" id="KW-1185">Reference proteome</keyword>
<feature type="region of interest" description="Disordered" evidence="5">
    <location>
        <begin position="604"/>
        <end position="639"/>
    </location>
</feature>
<proteinExistence type="inferred from homology"/>
<gene>
    <name evidence="7" type="ORF">GC722_10050</name>
</gene>
<keyword evidence="4" id="KW-0560">Oxidoreductase</keyword>
<feature type="domain" description="4Fe-4S ferredoxin-type" evidence="6">
    <location>
        <begin position="344"/>
        <end position="375"/>
    </location>
</feature>
<keyword evidence="2" id="KW-0285">Flavoprotein</keyword>